<evidence type="ECO:0000313" key="2">
    <source>
        <dbReference type="EMBL" id="MDF9745479.1"/>
    </source>
</evidence>
<dbReference type="RefSeq" id="WP_277520961.1">
    <property type="nucleotide sequence ID" value="NZ_JAMQOT010000002.1"/>
</dbReference>
<evidence type="ECO:0000313" key="3">
    <source>
        <dbReference type="Proteomes" id="UP001154061"/>
    </source>
</evidence>
<organism evidence="2 3">
    <name type="scientific">Natrinema salsiterrestre</name>
    <dbReference type="NCBI Taxonomy" id="2950540"/>
    <lineage>
        <taxon>Archaea</taxon>
        <taxon>Methanobacteriati</taxon>
        <taxon>Methanobacteriota</taxon>
        <taxon>Stenosarchaea group</taxon>
        <taxon>Halobacteria</taxon>
        <taxon>Halobacteriales</taxon>
        <taxon>Natrialbaceae</taxon>
        <taxon>Natrinema</taxon>
    </lineage>
</organism>
<accession>A0A9Q4L0V7</accession>
<proteinExistence type="predicted"/>
<comment type="caution">
    <text evidence="2">The sequence shown here is derived from an EMBL/GenBank/DDBJ whole genome shotgun (WGS) entry which is preliminary data.</text>
</comment>
<feature type="region of interest" description="Disordered" evidence="1">
    <location>
        <begin position="14"/>
        <end position="68"/>
    </location>
</feature>
<sequence>MSLDRHAAERRRFARLLGTDGDRGSGLPIGGQDAGGEAEARDGGDTDDGDTDDGDRSSDDVPTRSRGC</sequence>
<name>A0A9Q4L0V7_9EURY</name>
<gene>
    <name evidence="2" type="ORF">NDI89_07760</name>
</gene>
<keyword evidence="3" id="KW-1185">Reference proteome</keyword>
<dbReference type="Proteomes" id="UP001154061">
    <property type="component" value="Unassembled WGS sequence"/>
</dbReference>
<protein>
    <submittedName>
        <fullName evidence="2">Uncharacterized protein</fullName>
    </submittedName>
</protein>
<feature type="compositionally biased region" description="Basic and acidic residues" evidence="1">
    <location>
        <begin position="54"/>
        <end position="68"/>
    </location>
</feature>
<dbReference type="EMBL" id="JAMQOT010000002">
    <property type="protein sequence ID" value="MDF9745479.1"/>
    <property type="molecule type" value="Genomic_DNA"/>
</dbReference>
<evidence type="ECO:0000256" key="1">
    <source>
        <dbReference type="SAM" id="MobiDB-lite"/>
    </source>
</evidence>
<reference evidence="2" key="1">
    <citation type="submission" date="2022-06" db="EMBL/GenBank/DDBJ databases">
        <title>Natrinema sp. a new haloarchaeum isolate from saline soil.</title>
        <authorList>
            <person name="Strakova D."/>
            <person name="Galisteo C."/>
            <person name="Sanchez-Porro C."/>
            <person name="Ventosa A."/>
        </authorList>
    </citation>
    <scope>NUCLEOTIDE SEQUENCE</scope>
    <source>
        <strain evidence="2">S1CR25-10</strain>
    </source>
</reference>
<dbReference type="AlphaFoldDB" id="A0A9Q4L0V7"/>